<gene>
    <name evidence="1" type="ORF">SAMN06265222_101418</name>
</gene>
<proteinExistence type="predicted"/>
<comment type="caution">
    <text evidence="1">The sequence shown here is derived from an EMBL/GenBank/DDBJ whole genome shotgun (WGS) entry which is preliminary data.</text>
</comment>
<evidence type="ECO:0000313" key="2">
    <source>
        <dbReference type="Proteomes" id="UP001158067"/>
    </source>
</evidence>
<organism evidence="1 2">
    <name type="scientific">Neorhodopirellula lusitana</name>
    <dbReference type="NCBI Taxonomy" id="445327"/>
    <lineage>
        <taxon>Bacteria</taxon>
        <taxon>Pseudomonadati</taxon>
        <taxon>Planctomycetota</taxon>
        <taxon>Planctomycetia</taxon>
        <taxon>Pirellulales</taxon>
        <taxon>Pirellulaceae</taxon>
        <taxon>Neorhodopirellula</taxon>
    </lineage>
</organism>
<evidence type="ECO:0000313" key="1">
    <source>
        <dbReference type="EMBL" id="SMP40265.1"/>
    </source>
</evidence>
<reference evidence="1 2" key="1">
    <citation type="submission" date="2017-05" db="EMBL/GenBank/DDBJ databases">
        <authorList>
            <person name="Varghese N."/>
            <person name="Submissions S."/>
        </authorList>
    </citation>
    <scope>NUCLEOTIDE SEQUENCE [LARGE SCALE GENOMIC DNA]</scope>
    <source>
        <strain evidence="1 2">DSM 25457</strain>
    </source>
</reference>
<keyword evidence="2" id="KW-1185">Reference proteome</keyword>
<accession>A0ABY1PP34</accession>
<sequence>MVVSHPLSCLPWLASGLVPDGQRYYGGSDYSAEHLRGLLLAEFSLVISIELLNIPSPTTA</sequence>
<name>A0ABY1PP34_9BACT</name>
<dbReference type="EMBL" id="FXUG01000001">
    <property type="protein sequence ID" value="SMP40265.1"/>
    <property type="molecule type" value="Genomic_DNA"/>
</dbReference>
<dbReference type="Proteomes" id="UP001158067">
    <property type="component" value="Unassembled WGS sequence"/>
</dbReference>
<protein>
    <submittedName>
        <fullName evidence="1">Uncharacterized protein</fullName>
    </submittedName>
</protein>